<evidence type="ECO:0000313" key="7">
    <source>
        <dbReference type="EMBL" id="ELP86921.1"/>
    </source>
</evidence>
<evidence type="ECO:0000256" key="4">
    <source>
        <dbReference type="ARBA" id="ARBA00023136"/>
    </source>
</evidence>
<evidence type="ECO:0000313" key="8">
    <source>
        <dbReference type="Proteomes" id="UP000014680"/>
    </source>
</evidence>
<dbReference type="Pfam" id="PF06664">
    <property type="entry name" value="WLS-like_TM"/>
    <property type="match status" value="1"/>
</dbReference>
<name>A0A0A1U589_ENTIV</name>
<feature type="transmembrane region" description="Helical" evidence="5">
    <location>
        <begin position="20"/>
        <end position="41"/>
    </location>
</feature>
<feature type="transmembrane region" description="Helical" evidence="5">
    <location>
        <begin position="62"/>
        <end position="80"/>
    </location>
</feature>
<dbReference type="OrthoDB" id="28186at2759"/>
<evidence type="ECO:0000256" key="3">
    <source>
        <dbReference type="ARBA" id="ARBA00022989"/>
    </source>
</evidence>
<dbReference type="InterPro" id="IPR040416">
    <property type="entry name" value="TMEM181"/>
</dbReference>
<dbReference type="VEuPathDB" id="AmoebaDB:EIN_314900"/>
<dbReference type="GO" id="GO:0015643">
    <property type="term" value="F:toxic substance binding"/>
    <property type="evidence" value="ECO:0007669"/>
    <property type="project" value="InterPro"/>
</dbReference>
<dbReference type="AlphaFoldDB" id="A0A0A1U589"/>
<feature type="domain" description="Wntless-like transmembrane" evidence="6">
    <location>
        <begin position="7"/>
        <end position="113"/>
    </location>
</feature>
<dbReference type="Proteomes" id="UP000014680">
    <property type="component" value="Unassembled WGS sequence"/>
</dbReference>
<gene>
    <name evidence="7" type="ORF">EIN_314900</name>
</gene>
<dbReference type="GeneID" id="14886024"/>
<proteinExistence type="predicted"/>
<reference evidence="7 8" key="1">
    <citation type="submission" date="2012-10" db="EMBL/GenBank/DDBJ databases">
        <authorList>
            <person name="Zafar N."/>
            <person name="Inman J."/>
            <person name="Hall N."/>
            <person name="Lorenzi H."/>
            <person name="Caler E."/>
        </authorList>
    </citation>
    <scope>NUCLEOTIDE SEQUENCE [LARGE SCALE GENOMIC DNA]</scope>
    <source>
        <strain evidence="7 8">IP1</strain>
    </source>
</reference>
<keyword evidence="3 5" id="KW-1133">Transmembrane helix</keyword>
<dbReference type="PANTHER" id="PTHR31918">
    <property type="entry name" value="TRANSMEMBRANE PROTEIN 181"/>
    <property type="match status" value="1"/>
</dbReference>
<dbReference type="InterPro" id="IPR047843">
    <property type="entry name" value="WLS-like_TM"/>
</dbReference>
<keyword evidence="4 5" id="KW-0472">Membrane</keyword>
<comment type="subcellular location">
    <subcellularLocation>
        <location evidence="1">Membrane</location>
        <topology evidence="1">Multi-pass membrane protein</topology>
    </subcellularLocation>
</comment>
<evidence type="ECO:0000256" key="5">
    <source>
        <dbReference type="SAM" id="Phobius"/>
    </source>
</evidence>
<dbReference type="KEGG" id="eiv:EIN_314900"/>
<dbReference type="GO" id="GO:0016020">
    <property type="term" value="C:membrane"/>
    <property type="evidence" value="ECO:0007669"/>
    <property type="project" value="UniProtKB-SubCell"/>
</dbReference>
<dbReference type="PANTHER" id="PTHR31918:SF1">
    <property type="entry name" value="TRANSMEMBRANE PROTEIN 181"/>
    <property type="match status" value="1"/>
</dbReference>
<dbReference type="RefSeq" id="XP_004253692.1">
    <property type="nucleotide sequence ID" value="XM_004253644.1"/>
</dbReference>
<evidence type="ECO:0000259" key="6">
    <source>
        <dbReference type="Pfam" id="PF06664"/>
    </source>
</evidence>
<dbReference type="EMBL" id="KB206890">
    <property type="protein sequence ID" value="ELP86921.1"/>
    <property type="molecule type" value="Genomic_DNA"/>
</dbReference>
<feature type="transmembrane region" description="Helical" evidence="5">
    <location>
        <begin position="92"/>
        <end position="112"/>
    </location>
</feature>
<keyword evidence="2 5" id="KW-0812">Transmembrane</keyword>
<protein>
    <recommendedName>
        <fullName evidence="6">Wntless-like transmembrane domain-containing protein</fullName>
    </recommendedName>
</protein>
<organism evidence="7 8">
    <name type="scientific">Entamoeba invadens IP1</name>
    <dbReference type="NCBI Taxonomy" id="370355"/>
    <lineage>
        <taxon>Eukaryota</taxon>
        <taxon>Amoebozoa</taxon>
        <taxon>Evosea</taxon>
        <taxon>Archamoebae</taxon>
        <taxon>Mastigamoebida</taxon>
        <taxon>Entamoebidae</taxon>
        <taxon>Entamoeba</taxon>
    </lineage>
</organism>
<evidence type="ECO:0000256" key="2">
    <source>
        <dbReference type="ARBA" id="ARBA00022692"/>
    </source>
</evidence>
<accession>A0A0A1U589</accession>
<keyword evidence="8" id="KW-1185">Reference proteome</keyword>
<sequence>MYNKTTPSYSSLIKGIDDVTNVALSIGIMVVVAIYAFWLVFGIIRTYSETKKLGNVAVRVKYYGAFTICVVVLYFALFVASDFMGYHNNADISLTSLAYINFYVMILTILYLPIGFSETFGEEVPTNKTESASVVVNPQNSVIKLDKEEGEDELIVFDDEEEKPSLVFIDE</sequence>
<evidence type="ECO:0000256" key="1">
    <source>
        <dbReference type="ARBA" id="ARBA00004141"/>
    </source>
</evidence>